<dbReference type="EMBL" id="CAAE01014479">
    <property type="protein sequence ID" value="CAF96517.1"/>
    <property type="molecule type" value="Genomic_DNA"/>
</dbReference>
<protein>
    <submittedName>
        <fullName evidence="2">(spotted green pufferfish) hypothetical protein</fullName>
    </submittedName>
</protein>
<evidence type="ECO:0000313" key="2">
    <source>
        <dbReference type="EMBL" id="CAF96517.1"/>
    </source>
</evidence>
<proteinExistence type="predicted"/>
<comment type="caution">
    <text evidence="2">The sequence shown here is derived from an EMBL/GenBank/DDBJ whole genome shotgun (WGS) entry which is preliminary data.</text>
</comment>
<name>Q4SS65_TETNG</name>
<accession>Q4SS65</accession>
<dbReference type="KEGG" id="tng:GSTEN00013586G001"/>
<reference evidence="2" key="1">
    <citation type="journal article" date="2004" name="Nature">
        <title>Genome duplication in the teleost fish Tetraodon nigroviridis reveals the early vertebrate proto-karyotype.</title>
        <authorList>
            <person name="Jaillon O."/>
            <person name="Aury J.-M."/>
            <person name="Brunet F."/>
            <person name="Petit J.-L."/>
            <person name="Stange-Thomann N."/>
            <person name="Mauceli E."/>
            <person name="Bouneau L."/>
            <person name="Fischer C."/>
            <person name="Ozouf-Costaz C."/>
            <person name="Bernot A."/>
            <person name="Nicaud S."/>
            <person name="Jaffe D."/>
            <person name="Fisher S."/>
            <person name="Lutfalla G."/>
            <person name="Dossat C."/>
            <person name="Segurens B."/>
            <person name="Dasilva C."/>
            <person name="Salanoubat M."/>
            <person name="Levy M."/>
            <person name="Boudet N."/>
            <person name="Castellano S."/>
            <person name="Anthouard V."/>
            <person name="Jubin C."/>
            <person name="Castelli V."/>
            <person name="Katinka M."/>
            <person name="Vacherie B."/>
            <person name="Biemont C."/>
            <person name="Skalli Z."/>
            <person name="Cattolico L."/>
            <person name="Poulain J."/>
            <person name="De Berardinis V."/>
            <person name="Cruaud C."/>
            <person name="Duprat S."/>
            <person name="Brottier P."/>
            <person name="Coutanceau J.-P."/>
            <person name="Gouzy J."/>
            <person name="Parra G."/>
            <person name="Lardier G."/>
            <person name="Chapple C."/>
            <person name="McKernan K.J."/>
            <person name="McEwan P."/>
            <person name="Bosak S."/>
            <person name="Kellis M."/>
            <person name="Volff J.-N."/>
            <person name="Guigo R."/>
            <person name="Zody M.C."/>
            <person name="Mesirov J."/>
            <person name="Lindblad-Toh K."/>
            <person name="Birren B."/>
            <person name="Nusbaum C."/>
            <person name="Kahn D."/>
            <person name="Robinson-Rechavi M."/>
            <person name="Laudet V."/>
            <person name="Schachter V."/>
            <person name="Quetier F."/>
            <person name="Saurin W."/>
            <person name="Scarpelli C."/>
            <person name="Wincker P."/>
            <person name="Lander E.S."/>
            <person name="Weissenbach J."/>
            <person name="Roest Crollius H."/>
        </authorList>
    </citation>
    <scope>NUCLEOTIDE SEQUENCE [LARGE SCALE GENOMIC DNA]</scope>
</reference>
<gene>
    <name evidence="2" type="ORF">GSTENG00013586001</name>
</gene>
<sequence length="219" mass="25213">MLKIVNKFQNQVSMLSCLGECFVPSLPLSFKKVHLLLIISRREEFLWSFFELTTFHNFTETCWAPPMKEKHRKAFLEFKSCLRGRWPLPGGAMWAGKRLGGGRRRSRSWRITMSLKAYTGCGCAGRRKWLMGGRDVLQLGCAGGLSTKKHMCPCKQDRRWSPSSNPGGRRSRIPAEPQNIGVTIRRAPSDSRTQLPPTRKQTNKQKKKKKNELYFLKVR</sequence>
<dbReference type="AlphaFoldDB" id="Q4SS65"/>
<feature type="region of interest" description="Disordered" evidence="1">
    <location>
        <begin position="155"/>
        <end position="219"/>
    </location>
</feature>
<organism evidence="2">
    <name type="scientific">Tetraodon nigroviridis</name>
    <name type="common">Spotted green pufferfish</name>
    <name type="synonym">Chelonodon nigroviridis</name>
    <dbReference type="NCBI Taxonomy" id="99883"/>
    <lineage>
        <taxon>Eukaryota</taxon>
        <taxon>Metazoa</taxon>
        <taxon>Chordata</taxon>
        <taxon>Craniata</taxon>
        <taxon>Vertebrata</taxon>
        <taxon>Euteleostomi</taxon>
        <taxon>Actinopterygii</taxon>
        <taxon>Neopterygii</taxon>
        <taxon>Teleostei</taxon>
        <taxon>Neoteleostei</taxon>
        <taxon>Acanthomorphata</taxon>
        <taxon>Eupercaria</taxon>
        <taxon>Tetraodontiformes</taxon>
        <taxon>Tetradontoidea</taxon>
        <taxon>Tetraodontidae</taxon>
        <taxon>Tetraodon</taxon>
    </lineage>
</organism>
<evidence type="ECO:0000256" key="1">
    <source>
        <dbReference type="SAM" id="MobiDB-lite"/>
    </source>
</evidence>
<feature type="compositionally biased region" description="Basic residues" evidence="1">
    <location>
        <begin position="201"/>
        <end position="210"/>
    </location>
</feature>
<reference evidence="2" key="2">
    <citation type="submission" date="2004-02" db="EMBL/GenBank/DDBJ databases">
        <authorList>
            <consortium name="Genoscope"/>
            <consortium name="Whitehead Institute Centre for Genome Research"/>
        </authorList>
    </citation>
    <scope>NUCLEOTIDE SEQUENCE</scope>
</reference>